<name>A0ABW1SJL7_9LACO</name>
<accession>A0ABW1SJL7</accession>
<protein>
    <submittedName>
        <fullName evidence="1">Uncharacterized protein</fullName>
    </submittedName>
</protein>
<proteinExistence type="predicted"/>
<organism evidence="1 2">
    <name type="scientific">Lactiplantibacillus nangangensis</name>
    <dbReference type="NCBI Taxonomy" id="2559917"/>
    <lineage>
        <taxon>Bacteria</taxon>
        <taxon>Bacillati</taxon>
        <taxon>Bacillota</taxon>
        <taxon>Bacilli</taxon>
        <taxon>Lactobacillales</taxon>
        <taxon>Lactobacillaceae</taxon>
        <taxon>Lactiplantibacillus</taxon>
    </lineage>
</organism>
<evidence type="ECO:0000313" key="2">
    <source>
        <dbReference type="Proteomes" id="UP001596171"/>
    </source>
</evidence>
<evidence type="ECO:0000313" key="1">
    <source>
        <dbReference type="EMBL" id="MFC6201517.1"/>
    </source>
</evidence>
<sequence>MTETTQCLSATEMQTLVQQLKMVGATVNLEPIVQVTLTFETGEAVGIRGTAIQDLTLVPNRARPDGVSLAGFHLQLATTELADASTARLAKAADLTRLTVVTNHQTVTYAISWSPLSSAQTGNLTQFCLTTPTTLTLAAKLPRFYDWPAVLTAALSDDHLVMMAKTLATAELTEGWAALDYLTYLRYLIKTMQRYSAAAVTKSYLLVRYSPTAVDGETWDPVIFDPEDAGEGDHFFAGIEFLSYPELLAMPVRVETMGPFWEGMAWLFWEISFNGIEEADRRAASQELTTAMSECQAFKQESKKLAAFLEAYAQTHPTEAHLKTTIAKYWPLTTVQLLNQDDYPTGSMVQRRDPKLWAAFQAQFGKAYQAFDDPTVN</sequence>
<dbReference type="Proteomes" id="UP001596171">
    <property type="component" value="Unassembled WGS sequence"/>
</dbReference>
<reference evidence="2" key="1">
    <citation type="journal article" date="2019" name="Int. J. Syst. Evol. Microbiol.">
        <title>The Global Catalogue of Microorganisms (GCM) 10K type strain sequencing project: providing services to taxonomists for standard genome sequencing and annotation.</title>
        <authorList>
            <consortium name="The Broad Institute Genomics Platform"/>
            <consortium name="The Broad Institute Genome Sequencing Center for Infectious Disease"/>
            <person name="Wu L."/>
            <person name="Ma J."/>
        </authorList>
    </citation>
    <scope>NUCLEOTIDE SEQUENCE [LARGE SCALE GENOMIC DNA]</scope>
    <source>
        <strain evidence="2">CCM 8930</strain>
    </source>
</reference>
<dbReference type="RefSeq" id="WP_137615159.1">
    <property type="nucleotide sequence ID" value="NZ_BJDI01000002.1"/>
</dbReference>
<keyword evidence="2" id="KW-1185">Reference proteome</keyword>
<gene>
    <name evidence="1" type="ORF">ACFP1L_06490</name>
</gene>
<dbReference type="EMBL" id="JBHSSE010000016">
    <property type="protein sequence ID" value="MFC6201517.1"/>
    <property type="molecule type" value="Genomic_DNA"/>
</dbReference>
<comment type="caution">
    <text evidence="1">The sequence shown here is derived from an EMBL/GenBank/DDBJ whole genome shotgun (WGS) entry which is preliminary data.</text>
</comment>